<sequence>MSTAKVLSTRATAVITQGSRVVQVGYVDRTDQWKRVHLNEEVQRKFKDATEQNLSSLRSDTEVVALQETPHKSERDNRTHFTAVELDGSGKVTAKRHFPVSA</sequence>
<proteinExistence type="predicted"/>
<dbReference type="AlphaFoldDB" id="A0AA38RIT1"/>
<dbReference type="EMBL" id="JANBVN010000070">
    <property type="protein sequence ID" value="KAJ9150521.1"/>
    <property type="molecule type" value="Genomic_DNA"/>
</dbReference>
<gene>
    <name evidence="1" type="ORF">NKR19_g5228</name>
</gene>
<dbReference type="Proteomes" id="UP001174691">
    <property type="component" value="Unassembled WGS sequence"/>
</dbReference>
<evidence type="ECO:0000313" key="1">
    <source>
        <dbReference type="EMBL" id="KAJ9150521.1"/>
    </source>
</evidence>
<accession>A0AA38RIT1</accession>
<evidence type="ECO:0000313" key="2">
    <source>
        <dbReference type="Proteomes" id="UP001174691"/>
    </source>
</evidence>
<name>A0AA38RIT1_9PEZI</name>
<organism evidence="1 2">
    <name type="scientific">Coniochaeta hoffmannii</name>
    <dbReference type="NCBI Taxonomy" id="91930"/>
    <lineage>
        <taxon>Eukaryota</taxon>
        <taxon>Fungi</taxon>
        <taxon>Dikarya</taxon>
        <taxon>Ascomycota</taxon>
        <taxon>Pezizomycotina</taxon>
        <taxon>Sordariomycetes</taxon>
        <taxon>Sordariomycetidae</taxon>
        <taxon>Coniochaetales</taxon>
        <taxon>Coniochaetaceae</taxon>
        <taxon>Coniochaeta</taxon>
    </lineage>
</organism>
<comment type="caution">
    <text evidence="1">The sequence shown here is derived from an EMBL/GenBank/DDBJ whole genome shotgun (WGS) entry which is preliminary data.</text>
</comment>
<keyword evidence="2" id="KW-1185">Reference proteome</keyword>
<reference evidence="1" key="1">
    <citation type="submission" date="2022-07" db="EMBL/GenBank/DDBJ databases">
        <title>Fungi with potential for degradation of polypropylene.</title>
        <authorList>
            <person name="Gostincar C."/>
        </authorList>
    </citation>
    <scope>NUCLEOTIDE SEQUENCE</scope>
    <source>
        <strain evidence="1">EXF-13287</strain>
    </source>
</reference>
<protein>
    <submittedName>
        <fullName evidence="1">Uncharacterized protein</fullName>
    </submittedName>
</protein>